<dbReference type="RefSeq" id="WP_149735824.1">
    <property type="nucleotide sequence ID" value="NZ_FQZD01000035.1"/>
</dbReference>
<protein>
    <submittedName>
        <fullName evidence="1">Uncharacterized protein</fullName>
    </submittedName>
</protein>
<reference evidence="1 2" key="1">
    <citation type="submission" date="2016-11" db="EMBL/GenBank/DDBJ databases">
        <authorList>
            <person name="Varghese N."/>
            <person name="Submissions S."/>
        </authorList>
    </citation>
    <scope>NUCLEOTIDE SEQUENCE [LARGE SCALE GENOMIC DNA]</scope>
    <source>
        <strain evidence="1 2">DSM 15287</strain>
    </source>
</reference>
<name>A0A1M6LPN0_9FIRM</name>
<dbReference type="Proteomes" id="UP000322917">
    <property type="component" value="Unassembled WGS sequence"/>
</dbReference>
<sequence>MEQESKCNNQEKQLMRLSENKPVGVKEKEREGVFVNGFICQYCGLHFNLFSWKANRHRSSNTYCPECGNKGSFIHYRKALSNKKVRDEASKDEIFRHVPLEGSQLMPDSIVIPKAGK</sequence>
<dbReference type="OrthoDB" id="1682033at2"/>
<proteinExistence type="predicted"/>
<organism evidence="1 2">
    <name type="scientific">Propionispora hippei DSM 15287</name>
    <dbReference type="NCBI Taxonomy" id="1123003"/>
    <lineage>
        <taxon>Bacteria</taxon>
        <taxon>Bacillati</taxon>
        <taxon>Bacillota</taxon>
        <taxon>Negativicutes</taxon>
        <taxon>Selenomonadales</taxon>
        <taxon>Sporomusaceae</taxon>
        <taxon>Propionispora</taxon>
    </lineage>
</organism>
<keyword evidence="2" id="KW-1185">Reference proteome</keyword>
<dbReference type="AlphaFoldDB" id="A0A1M6LPN0"/>
<dbReference type="EMBL" id="FQZD01000035">
    <property type="protein sequence ID" value="SHJ73121.1"/>
    <property type="molecule type" value="Genomic_DNA"/>
</dbReference>
<evidence type="ECO:0000313" key="2">
    <source>
        <dbReference type="Proteomes" id="UP000322917"/>
    </source>
</evidence>
<accession>A0A1M6LPN0</accession>
<evidence type="ECO:0000313" key="1">
    <source>
        <dbReference type="EMBL" id="SHJ73121.1"/>
    </source>
</evidence>
<gene>
    <name evidence="1" type="ORF">SAMN02745170_03181</name>
</gene>